<organism evidence="3 4">
    <name type="scientific">Haloarcula nitratireducens</name>
    <dbReference type="NCBI Taxonomy" id="2487749"/>
    <lineage>
        <taxon>Archaea</taxon>
        <taxon>Methanobacteriati</taxon>
        <taxon>Methanobacteriota</taxon>
        <taxon>Stenosarchaea group</taxon>
        <taxon>Halobacteria</taxon>
        <taxon>Halobacteriales</taxon>
        <taxon>Haloarculaceae</taxon>
        <taxon>Haloarcula</taxon>
    </lineage>
</organism>
<dbReference type="EMBL" id="RKLT01000030">
    <property type="protein sequence ID" value="MBX0297855.1"/>
    <property type="molecule type" value="Genomic_DNA"/>
</dbReference>
<feature type="region of interest" description="Disordered" evidence="1">
    <location>
        <begin position="292"/>
        <end position="346"/>
    </location>
</feature>
<keyword evidence="4" id="KW-1185">Reference proteome</keyword>
<dbReference type="SUPFAM" id="SSF51126">
    <property type="entry name" value="Pectin lyase-like"/>
    <property type="match status" value="1"/>
</dbReference>
<dbReference type="InterPro" id="IPR012334">
    <property type="entry name" value="Pectin_lyas_fold"/>
</dbReference>
<dbReference type="Gene3D" id="2.160.20.10">
    <property type="entry name" value="Single-stranded right-handed beta-helix, Pectin lyase-like"/>
    <property type="match status" value="1"/>
</dbReference>
<dbReference type="InterPro" id="IPR039448">
    <property type="entry name" value="Beta_helix"/>
</dbReference>
<dbReference type="SMART" id="SM00710">
    <property type="entry name" value="PbH1"/>
    <property type="match status" value="6"/>
</dbReference>
<evidence type="ECO:0000256" key="1">
    <source>
        <dbReference type="SAM" id="MobiDB-lite"/>
    </source>
</evidence>
<dbReference type="Proteomes" id="UP001430455">
    <property type="component" value="Unassembled WGS sequence"/>
</dbReference>
<dbReference type="InterPro" id="IPR011050">
    <property type="entry name" value="Pectin_lyase_fold/virulence"/>
</dbReference>
<sequence>MSRVNHPLRRRTILNTIGASVVGSSVLVGVSSAQTTINVPTDENTIEDAIAAANPGDTIEVEPGTYAENALVIDGLVNLTLSGAGSDEVTIESQSSGRGLTVHESSAVTLEGFTLRGAGGYGLKLQFADELRVEDVHAVENGRTGIDLNTTDTPTVVDVESRDNNGGFGVALRNLSEASVENIETTGNEWGGLALWPIDNDDNESEISAEITDSSFTGEPVGVLAQYQGDFDVLLEENDIEDNDTGVGISDQFGTVENAGGVTVTLNNITGNDVGVDNTGGGEELPATCNYWGHPTGPEHDDNPKNNPKGDVVNGNVDFQPWNTRRIGRGQNPANSCVGGEGNGQN</sequence>
<dbReference type="InterPro" id="IPR006626">
    <property type="entry name" value="PbH1"/>
</dbReference>
<proteinExistence type="predicted"/>
<accession>A0AAW4PIK0</accession>
<feature type="domain" description="Right handed beta helix" evidence="2">
    <location>
        <begin position="99"/>
        <end position="288"/>
    </location>
</feature>
<comment type="caution">
    <text evidence="3">The sequence shown here is derived from an EMBL/GenBank/DDBJ whole genome shotgun (WGS) entry which is preliminary data.</text>
</comment>
<gene>
    <name evidence="3" type="ORF">EGH23_23600</name>
</gene>
<dbReference type="AlphaFoldDB" id="A0AAW4PIK0"/>
<dbReference type="Pfam" id="PF13229">
    <property type="entry name" value="Beta_helix"/>
    <property type="match status" value="1"/>
</dbReference>
<evidence type="ECO:0000259" key="2">
    <source>
        <dbReference type="Pfam" id="PF13229"/>
    </source>
</evidence>
<name>A0AAW4PIK0_9EURY</name>
<dbReference type="RefSeq" id="WP_220582440.1">
    <property type="nucleotide sequence ID" value="NZ_RKLT01000030.1"/>
</dbReference>
<evidence type="ECO:0000313" key="3">
    <source>
        <dbReference type="EMBL" id="MBX0297855.1"/>
    </source>
</evidence>
<reference evidence="3 4" key="1">
    <citation type="submission" date="2021-06" db="EMBL/GenBank/DDBJ databases">
        <title>Halomicroarcula sp. a new haloarchaeum isolated from saline soil.</title>
        <authorList>
            <person name="Duran-Viseras A."/>
            <person name="Sanchez-Porro C."/>
            <person name="Ventosa A."/>
        </authorList>
    </citation>
    <scope>NUCLEOTIDE SEQUENCE [LARGE SCALE GENOMIC DNA]</scope>
    <source>
        <strain evidence="3 4">F27</strain>
    </source>
</reference>
<protein>
    <submittedName>
        <fullName evidence="3">Right-handed parallel beta-helix repeat-containing protein</fullName>
    </submittedName>
</protein>
<evidence type="ECO:0000313" key="4">
    <source>
        <dbReference type="Proteomes" id="UP001430455"/>
    </source>
</evidence>